<dbReference type="GO" id="GO:0005737">
    <property type="term" value="C:cytoplasm"/>
    <property type="evidence" value="ECO:0007669"/>
    <property type="project" value="TreeGrafter"/>
</dbReference>
<dbReference type="PROSITE" id="PS00108">
    <property type="entry name" value="PROTEIN_KINASE_ST"/>
    <property type="match status" value="1"/>
</dbReference>
<dbReference type="PANTHER" id="PTHR24348">
    <property type="entry name" value="SERINE/THREONINE-PROTEIN KINASE UNC-51-RELATED"/>
    <property type="match status" value="1"/>
</dbReference>
<reference evidence="7" key="1">
    <citation type="submission" date="2022-11" db="EMBL/GenBank/DDBJ databases">
        <title>Draft genome sequence of Sellimonas catena strain 18CBH55.</title>
        <authorList>
            <person name="Hisatomi A."/>
            <person name="Ohkuma M."/>
            <person name="Sakamoto M."/>
        </authorList>
    </citation>
    <scope>NUCLEOTIDE SEQUENCE</scope>
    <source>
        <strain evidence="7">18CBH55</strain>
    </source>
</reference>
<dbReference type="InterPro" id="IPR045269">
    <property type="entry name" value="Atg1-like"/>
</dbReference>
<keyword evidence="5" id="KW-0472">Membrane</keyword>
<keyword evidence="5" id="KW-1133">Transmembrane helix</keyword>
<feature type="domain" description="Protein kinase" evidence="6">
    <location>
        <begin position="14"/>
        <end position="305"/>
    </location>
</feature>
<feature type="transmembrane region" description="Helical" evidence="5">
    <location>
        <begin position="431"/>
        <end position="455"/>
    </location>
</feature>
<reference evidence="7" key="3">
    <citation type="journal article" date="2023" name="Int. J. Syst. Evol. Microbiol.">
        <title>Sellimonas catena sp. nov., isolated from human faeces.</title>
        <authorList>
            <person name="Hisatomi A."/>
            <person name="Ohkuma M."/>
            <person name="Sakamoto M."/>
        </authorList>
    </citation>
    <scope>NUCLEOTIDE SEQUENCE</scope>
    <source>
        <strain evidence="7">18CBH55</strain>
    </source>
</reference>
<evidence type="ECO:0000256" key="4">
    <source>
        <dbReference type="SAM" id="MobiDB-lite"/>
    </source>
</evidence>
<dbReference type="InterPro" id="IPR008271">
    <property type="entry name" value="Ser/Thr_kinase_AS"/>
</dbReference>
<dbReference type="Pfam" id="PF00069">
    <property type="entry name" value="Pkinase"/>
    <property type="match status" value="1"/>
</dbReference>
<feature type="compositionally biased region" description="Basic and acidic residues" evidence="4">
    <location>
        <begin position="381"/>
        <end position="391"/>
    </location>
</feature>
<protein>
    <recommendedName>
        <fullName evidence="6">Protein kinase domain-containing protein</fullName>
    </recommendedName>
</protein>
<evidence type="ECO:0000259" key="6">
    <source>
        <dbReference type="PROSITE" id="PS50011"/>
    </source>
</evidence>
<keyword evidence="5" id="KW-0812">Transmembrane</keyword>
<dbReference type="AlphaFoldDB" id="A0A9W6FGP0"/>
<dbReference type="EMBL" id="BSCH01000022">
    <property type="protein sequence ID" value="GLG91564.1"/>
    <property type="molecule type" value="Genomic_DNA"/>
</dbReference>
<dbReference type="RefSeq" id="WP_281845740.1">
    <property type="nucleotide sequence ID" value="NZ_BSCH01000022.1"/>
</dbReference>
<dbReference type="PROSITE" id="PS00107">
    <property type="entry name" value="PROTEIN_KINASE_ATP"/>
    <property type="match status" value="1"/>
</dbReference>
<feature type="binding site" evidence="3">
    <location>
        <position position="45"/>
    </location>
    <ligand>
        <name>ATP</name>
        <dbReference type="ChEBI" id="CHEBI:30616"/>
    </ligand>
</feature>
<comment type="caution">
    <text evidence="7">The sequence shown here is derived from an EMBL/GenBank/DDBJ whole genome shotgun (WGS) entry which is preliminary data.</text>
</comment>
<dbReference type="InterPro" id="IPR017441">
    <property type="entry name" value="Protein_kinase_ATP_BS"/>
</dbReference>
<evidence type="ECO:0000313" key="8">
    <source>
        <dbReference type="Proteomes" id="UP001145094"/>
    </source>
</evidence>
<feature type="region of interest" description="Disordered" evidence="4">
    <location>
        <begin position="371"/>
        <end position="391"/>
    </location>
</feature>
<dbReference type="PROSITE" id="PS50011">
    <property type="entry name" value="PROTEIN_KINASE_DOM"/>
    <property type="match status" value="1"/>
</dbReference>
<keyword evidence="2 3" id="KW-0067">ATP-binding</keyword>
<organism evidence="7 8">
    <name type="scientific">Sellimonas catena</name>
    <dbReference type="NCBI Taxonomy" id="2994035"/>
    <lineage>
        <taxon>Bacteria</taxon>
        <taxon>Bacillati</taxon>
        <taxon>Bacillota</taxon>
        <taxon>Clostridia</taxon>
        <taxon>Lachnospirales</taxon>
        <taxon>Lachnospiraceae</taxon>
        <taxon>Sellimonas</taxon>
    </lineage>
</organism>
<gene>
    <name evidence="7" type="ORF">Selli2_29910</name>
</gene>
<dbReference type="InterPro" id="IPR011009">
    <property type="entry name" value="Kinase-like_dom_sf"/>
</dbReference>
<keyword evidence="1 3" id="KW-0547">Nucleotide-binding</keyword>
<name>A0A9W6FGP0_9FIRM</name>
<dbReference type="Proteomes" id="UP001145094">
    <property type="component" value="Unassembled WGS sequence"/>
</dbReference>
<dbReference type="PANTHER" id="PTHR24348:SF70">
    <property type="entry name" value="PROTEIN KINASE DOMAIN CONTAINING PROTEIN"/>
    <property type="match status" value="1"/>
</dbReference>
<evidence type="ECO:0000256" key="2">
    <source>
        <dbReference type="ARBA" id="ARBA00022840"/>
    </source>
</evidence>
<dbReference type="GO" id="GO:0005524">
    <property type="term" value="F:ATP binding"/>
    <property type="evidence" value="ECO:0007669"/>
    <property type="project" value="UniProtKB-UniRule"/>
</dbReference>
<evidence type="ECO:0000256" key="5">
    <source>
        <dbReference type="SAM" id="Phobius"/>
    </source>
</evidence>
<accession>A0A9W6FGP0</accession>
<evidence type="ECO:0000256" key="3">
    <source>
        <dbReference type="PROSITE-ProRule" id="PRU10141"/>
    </source>
</evidence>
<proteinExistence type="predicted"/>
<reference evidence="7" key="2">
    <citation type="submission" date="2022-11" db="EMBL/GenBank/DDBJ databases">
        <title>Draft genome sequence of Sellimonas catena strain 18CBH55.</title>
        <authorList>
            <person name="Atsushi H."/>
            <person name="Moriya O."/>
            <person name="Mitsuo S."/>
        </authorList>
    </citation>
    <scope>NUCLEOTIDE SEQUENCE</scope>
    <source>
        <strain evidence="7">18CBH55</strain>
    </source>
</reference>
<feature type="transmembrane region" description="Helical" evidence="5">
    <location>
        <begin position="494"/>
        <end position="511"/>
    </location>
</feature>
<dbReference type="GO" id="GO:0004674">
    <property type="term" value="F:protein serine/threonine kinase activity"/>
    <property type="evidence" value="ECO:0007669"/>
    <property type="project" value="InterPro"/>
</dbReference>
<dbReference type="CDD" id="cd14014">
    <property type="entry name" value="STKc_PknB_like"/>
    <property type="match status" value="1"/>
</dbReference>
<evidence type="ECO:0000313" key="7">
    <source>
        <dbReference type="EMBL" id="GLG91564.1"/>
    </source>
</evidence>
<evidence type="ECO:0000256" key="1">
    <source>
        <dbReference type="ARBA" id="ARBA00022741"/>
    </source>
</evidence>
<sequence length="635" mass="71958">MPQTNLIGKTILGYTVTERLGSGAFGTVYKAIKSNASGQYVRALKHITIPTEKQYNSVLNSMGGDVSKANSYFMQMLNSIVSEIRILNDLSEKGVQHIVRYYENDILTSESPRRYDIFILMEYLTPLEDYIDSKNFLVRDVIKLGEDILYGLKSCHDNGIIHRDIKDENIFVSDSDEYKIGDFGVSKVLKDSSKAESLKGTPNFLAPEVYLGKEGYTKSVDLYSLGIVLYRLLNYGRNPFLPRFPEQYFAQDEDEAFEKRMRGEVPDLPALGGEEIGRVIVKAISNNFERFQTADDFINALEAAIDNTPSEIFNERIKITTPSHVSKDKQIEKQYGATIGEESPQSNPEEYTEDNNNVSLNKHLFDSIGEVPSTDIPESDSDVKPEQTEKKDGIEDAGFTTINKKVVDIVPPNIDDPSELAALDRKVINKFVFFIPVVIILIGIITYFIVIPNLYGKVVSFIDWLFTDPKNIMDTLRNPDAVLPQVNTIIGMRIFWWIWLVGLITSLFFVGRQLQTKPESNAINAILTKKEPYLMMQDVSDALKQLKAQRKSSQLDSLIYSVKKLEERLSVESDFGYGKNVVINCENNIAKQIQFLLDTVPYIENGNFEDNLKAINAAVMNINSLLRRRTELKKR</sequence>
<dbReference type="Gene3D" id="1.10.510.10">
    <property type="entry name" value="Transferase(Phosphotransferase) domain 1"/>
    <property type="match status" value="1"/>
</dbReference>
<dbReference type="SMART" id="SM00220">
    <property type="entry name" value="S_TKc"/>
    <property type="match status" value="1"/>
</dbReference>
<dbReference type="InterPro" id="IPR000719">
    <property type="entry name" value="Prot_kinase_dom"/>
</dbReference>
<dbReference type="SUPFAM" id="SSF56112">
    <property type="entry name" value="Protein kinase-like (PK-like)"/>
    <property type="match status" value="1"/>
</dbReference>